<evidence type="ECO:0000259" key="3">
    <source>
        <dbReference type="PROSITE" id="PS50095"/>
    </source>
</evidence>
<feature type="compositionally biased region" description="Basic and acidic residues" evidence="2">
    <location>
        <begin position="402"/>
        <end position="417"/>
    </location>
</feature>
<dbReference type="InterPro" id="IPR001024">
    <property type="entry name" value="PLAT/LH2_dom"/>
</dbReference>
<feature type="compositionally biased region" description="Low complexity" evidence="2">
    <location>
        <begin position="602"/>
        <end position="618"/>
    </location>
</feature>
<feature type="compositionally biased region" description="Polar residues" evidence="2">
    <location>
        <begin position="839"/>
        <end position="858"/>
    </location>
</feature>
<feature type="compositionally biased region" description="Acidic residues" evidence="2">
    <location>
        <begin position="879"/>
        <end position="890"/>
    </location>
</feature>
<sequence>MTHLDSSTLATYNSLADPHLQCYFSNERIRSHLQHAGLISRRGEIVPDGEYRLKLARRDHKKHVRQMLAENIVHRAIDMERARQAELRRQLDMVSKVALVHSIKESRRRGAYPIGNTQSSTDMGLLSMDSSWSQTRPKSASHHREIETMNEEFGEVRRVARVQSAHVNGDHRTKYSSKSLDRRHRQNFNKPKSSSIQRSLPLQRSRLLTKPSDSSPSNPPCRITMIYFGPHTKLDYDHSIFEPVDEIIVMQQHCGGENLIVYKDNLKPGDEFSFNSRRHSNYPFGLSLYVKGLIDSRISTCCEYKHRHGVKLGGERGHFAILSVEGSKPCIKCRFEKQTRLKRYGDSPKDAADDEKKKPITISIPVSDETKTRQTPVIIPVRQVPNSNENYAEDFDGSDDTETSKHDNSSESNDNKLKIGRTVVDTRLTTVPLKTPTETSSISTTTSHDKSLTKTWQIIFHTANIPSSSFRLPQNSSIDATLKFSFISIDGKDETEQYEIEMKDFPQYFKSGQHDSFRTKLRNIGTPQKIRLILEITGNDDDDNDDSDDIKWQLDHIELIDPKTLSHYEFPCHQWIRPSQEKIFHLMKSESSQDEILRRTSKSTIDSKNSSSSTAAKKSSPKPKKTEPEKKTSRSSSSSLPSSYESPKRFEQFKNSVANPKRQVSTDSEATNEKNQKRYRISIYPSKNEDGEFNASNDSHIFIRLNDQKKNSLILNKNKKDCPSFEPGENKSFEVDLIQSSNEQPTKLTIGYYNSDIAAGKWKLDKIVLANIETGQETIFPCPDSLTRNDFDLRAEQTFQAQSKQANYDNDDDQHSTPRNVTEVKRVSLGSESEKSIQQKELQLTTSKRNQSSSSESLQKGVKTKNNEKPLLTHSPPNLDDDSDEDEDDNEYNRMFKQKSSNNQVESDSSLSRPKTRRGLQNNSKKDNEQDNTNDKSETKPEIWRPPSELDRKEPVDPLIGLDDLQDQTSRSNDQKTQSSLPSTNNTHTENQFKNWYHGDNDDDSSN</sequence>
<feature type="region of interest" description="Disordered" evidence="2">
    <location>
        <begin position="162"/>
        <end position="220"/>
    </location>
</feature>
<evidence type="ECO:0000313" key="4">
    <source>
        <dbReference type="EMBL" id="CAF1297988.1"/>
    </source>
</evidence>
<feature type="compositionally biased region" description="Low complexity" evidence="2">
    <location>
        <begin position="634"/>
        <end position="645"/>
    </location>
</feature>
<dbReference type="AlphaFoldDB" id="A0A815DHJ9"/>
<accession>A0A815DHJ9</accession>
<comment type="caution">
    <text evidence="1">Lacks conserved residue(s) required for the propagation of feature annotation.</text>
</comment>
<gene>
    <name evidence="4" type="ORF">CJN711_LOCUS16775</name>
</gene>
<reference evidence="4" key="1">
    <citation type="submission" date="2021-02" db="EMBL/GenBank/DDBJ databases">
        <authorList>
            <person name="Nowell W R."/>
        </authorList>
    </citation>
    <scope>NUCLEOTIDE SEQUENCE</scope>
</reference>
<feature type="region of interest" description="Disordered" evidence="2">
    <location>
        <begin position="802"/>
        <end position="1007"/>
    </location>
</feature>
<feature type="compositionally biased region" description="Polar residues" evidence="2">
    <location>
        <begin position="898"/>
        <end position="923"/>
    </location>
</feature>
<dbReference type="Pfam" id="PF15257">
    <property type="entry name" value="DUF4590"/>
    <property type="match status" value="1"/>
</dbReference>
<feature type="compositionally biased region" description="Basic and acidic residues" evidence="2">
    <location>
        <begin position="344"/>
        <end position="358"/>
    </location>
</feature>
<dbReference type="InterPro" id="IPR048257">
    <property type="entry name" value="DUF4590"/>
</dbReference>
<evidence type="ECO:0000256" key="2">
    <source>
        <dbReference type="SAM" id="MobiDB-lite"/>
    </source>
</evidence>
<dbReference type="EMBL" id="CAJNOV010007779">
    <property type="protein sequence ID" value="CAF1297988.1"/>
    <property type="molecule type" value="Genomic_DNA"/>
</dbReference>
<feature type="compositionally biased region" description="Acidic residues" evidence="2">
    <location>
        <begin position="391"/>
        <end position="401"/>
    </location>
</feature>
<dbReference type="Pfam" id="PF01477">
    <property type="entry name" value="PLAT"/>
    <property type="match status" value="2"/>
</dbReference>
<feature type="region of interest" description="Disordered" evidence="2">
    <location>
        <begin position="344"/>
        <end position="418"/>
    </location>
</feature>
<evidence type="ECO:0000256" key="1">
    <source>
        <dbReference type="PROSITE-ProRule" id="PRU00152"/>
    </source>
</evidence>
<feature type="compositionally biased region" description="Low complexity" evidence="2">
    <location>
        <begin position="193"/>
        <end position="208"/>
    </location>
</feature>
<protein>
    <recommendedName>
        <fullName evidence="3">PLAT domain-containing protein</fullName>
    </recommendedName>
</protein>
<feature type="compositionally biased region" description="Basic and acidic residues" evidence="2">
    <location>
        <begin position="924"/>
        <end position="956"/>
    </location>
</feature>
<feature type="compositionally biased region" description="Basic and acidic residues" evidence="2">
    <location>
        <begin position="822"/>
        <end position="838"/>
    </location>
</feature>
<feature type="region of interest" description="Disordered" evidence="2">
    <location>
        <begin position="111"/>
        <end position="144"/>
    </location>
</feature>
<comment type="caution">
    <text evidence="4">The sequence shown here is derived from an EMBL/GenBank/DDBJ whole genome shotgun (WGS) entry which is preliminary data.</text>
</comment>
<dbReference type="PANTHER" id="PTHR23034">
    <property type="entry name" value="GLUTAMATE-RICH PROTEIN 3"/>
    <property type="match status" value="1"/>
</dbReference>
<feature type="compositionally biased region" description="Polar residues" evidence="2">
    <location>
        <begin position="115"/>
        <end position="138"/>
    </location>
</feature>
<dbReference type="InterPro" id="IPR036392">
    <property type="entry name" value="PLAT/LH2_dom_sf"/>
</dbReference>
<evidence type="ECO:0000313" key="5">
    <source>
        <dbReference type="Proteomes" id="UP000663855"/>
    </source>
</evidence>
<dbReference type="PROSITE" id="PS50095">
    <property type="entry name" value="PLAT"/>
    <property type="match status" value="2"/>
</dbReference>
<dbReference type="Proteomes" id="UP000663855">
    <property type="component" value="Unassembled WGS sequence"/>
</dbReference>
<feature type="domain" description="PLAT" evidence="3">
    <location>
        <begin position="677"/>
        <end position="800"/>
    </location>
</feature>
<dbReference type="PANTHER" id="PTHR23034:SF2">
    <property type="entry name" value="GLUTAMATE-RICH PROTEIN 3"/>
    <property type="match status" value="1"/>
</dbReference>
<feature type="region of interest" description="Disordered" evidence="2">
    <location>
        <begin position="591"/>
        <end position="679"/>
    </location>
</feature>
<organism evidence="4 5">
    <name type="scientific">Rotaria magnacalcarata</name>
    <dbReference type="NCBI Taxonomy" id="392030"/>
    <lineage>
        <taxon>Eukaryota</taxon>
        <taxon>Metazoa</taxon>
        <taxon>Spiralia</taxon>
        <taxon>Gnathifera</taxon>
        <taxon>Rotifera</taxon>
        <taxon>Eurotatoria</taxon>
        <taxon>Bdelloidea</taxon>
        <taxon>Philodinida</taxon>
        <taxon>Philodinidae</taxon>
        <taxon>Rotaria</taxon>
    </lineage>
</organism>
<feature type="domain" description="PLAT" evidence="3">
    <location>
        <begin position="454"/>
        <end position="590"/>
    </location>
</feature>
<dbReference type="InterPro" id="IPR027962">
    <property type="entry name" value="ERICH3"/>
</dbReference>
<feature type="compositionally biased region" description="Polar residues" evidence="2">
    <location>
        <begin position="967"/>
        <end position="994"/>
    </location>
</feature>
<feature type="compositionally biased region" description="Polar residues" evidence="2">
    <location>
        <begin position="653"/>
        <end position="669"/>
    </location>
</feature>
<dbReference type="SUPFAM" id="SSF49723">
    <property type="entry name" value="Lipase/lipooxygenase domain (PLAT/LH2 domain)"/>
    <property type="match status" value="2"/>
</dbReference>
<dbReference type="Gene3D" id="2.60.60.20">
    <property type="entry name" value="PLAT/LH2 domain"/>
    <property type="match status" value="2"/>
</dbReference>
<name>A0A815DHJ9_9BILA</name>
<proteinExistence type="predicted"/>